<dbReference type="EMBL" id="CAJPWZ010000503">
    <property type="protein sequence ID" value="CAG2195064.1"/>
    <property type="molecule type" value="Genomic_DNA"/>
</dbReference>
<keyword evidence="6 9" id="KW-0238">DNA-binding</keyword>
<proteinExistence type="predicted"/>
<dbReference type="PROSITE" id="PS00478">
    <property type="entry name" value="LIM_DOMAIN_1"/>
    <property type="match status" value="1"/>
</dbReference>
<dbReference type="GO" id="GO:0000977">
    <property type="term" value="F:RNA polymerase II transcription regulatory region sequence-specific DNA binding"/>
    <property type="evidence" value="ECO:0007669"/>
    <property type="project" value="TreeGrafter"/>
</dbReference>
<evidence type="ECO:0000256" key="5">
    <source>
        <dbReference type="ARBA" id="ARBA00023038"/>
    </source>
</evidence>
<evidence type="ECO:0000259" key="14">
    <source>
        <dbReference type="PROSITE" id="PS50071"/>
    </source>
</evidence>
<feature type="DNA-binding region" description="Homeobox" evidence="9">
    <location>
        <begin position="117"/>
        <end position="176"/>
    </location>
</feature>
<dbReference type="OrthoDB" id="10068367at2759"/>
<dbReference type="Pfam" id="PF00046">
    <property type="entry name" value="Homeodomain"/>
    <property type="match status" value="1"/>
</dbReference>
<evidence type="ECO:0000256" key="8">
    <source>
        <dbReference type="ARBA" id="ARBA00023242"/>
    </source>
</evidence>
<dbReference type="InterPro" id="IPR050453">
    <property type="entry name" value="LIM_Homeobox_TF"/>
</dbReference>
<feature type="region of interest" description="Disordered" evidence="12">
    <location>
        <begin position="171"/>
        <end position="205"/>
    </location>
</feature>
<dbReference type="SUPFAM" id="SSF57716">
    <property type="entry name" value="Glucocorticoid receptor-like (DNA-binding domain)"/>
    <property type="match status" value="1"/>
</dbReference>
<comment type="subcellular location">
    <subcellularLocation>
        <location evidence="1 9 11">Nucleus</location>
    </subcellularLocation>
</comment>
<feature type="domain" description="LIM zinc-binding" evidence="13">
    <location>
        <begin position="42"/>
        <end position="104"/>
    </location>
</feature>
<evidence type="ECO:0000313" key="15">
    <source>
        <dbReference type="EMBL" id="CAG2195064.1"/>
    </source>
</evidence>
<dbReference type="SMART" id="SM00132">
    <property type="entry name" value="LIM"/>
    <property type="match status" value="1"/>
</dbReference>
<dbReference type="InterPro" id="IPR001781">
    <property type="entry name" value="Znf_LIM"/>
</dbReference>
<keyword evidence="2 10" id="KW-0479">Metal-binding</keyword>
<reference evidence="15" key="1">
    <citation type="submission" date="2021-03" db="EMBL/GenBank/DDBJ databases">
        <authorList>
            <person name="Bekaert M."/>
        </authorList>
    </citation>
    <scope>NUCLEOTIDE SEQUENCE</scope>
</reference>
<dbReference type="Gene3D" id="2.10.110.10">
    <property type="entry name" value="Cysteine Rich Protein"/>
    <property type="match status" value="1"/>
</dbReference>
<gene>
    <name evidence="15" type="ORF">MEDL_10046</name>
</gene>
<keyword evidence="4 10" id="KW-0862">Zinc</keyword>
<keyword evidence="3" id="KW-0677">Repeat</keyword>
<feature type="compositionally biased region" description="Polar residues" evidence="12">
    <location>
        <begin position="171"/>
        <end position="182"/>
    </location>
</feature>
<dbReference type="Proteomes" id="UP000683360">
    <property type="component" value="Unassembled WGS sequence"/>
</dbReference>
<evidence type="ECO:0000256" key="10">
    <source>
        <dbReference type="PROSITE-ProRule" id="PRU00125"/>
    </source>
</evidence>
<dbReference type="SUPFAM" id="SSF46689">
    <property type="entry name" value="Homeodomain-like"/>
    <property type="match status" value="1"/>
</dbReference>
<evidence type="ECO:0000256" key="3">
    <source>
        <dbReference type="ARBA" id="ARBA00022737"/>
    </source>
</evidence>
<evidence type="ECO:0000313" key="16">
    <source>
        <dbReference type="Proteomes" id="UP000683360"/>
    </source>
</evidence>
<dbReference type="AlphaFoldDB" id="A0A8S3QK68"/>
<evidence type="ECO:0000256" key="6">
    <source>
        <dbReference type="ARBA" id="ARBA00023125"/>
    </source>
</evidence>
<dbReference type="PANTHER" id="PTHR24208:SF127">
    <property type="entry name" value="LIM_HOMEOBOX PROTEIN AWH"/>
    <property type="match status" value="1"/>
</dbReference>
<feature type="domain" description="Homeobox" evidence="14">
    <location>
        <begin position="115"/>
        <end position="175"/>
    </location>
</feature>
<dbReference type="PROSITE" id="PS50023">
    <property type="entry name" value="LIM_DOMAIN_2"/>
    <property type="match status" value="1"/>
</dbReference>
<dbReference type="PROSITE" id="PS50071">
    <property type="entry name" value="HOMEOBOX_2"/>
    <property type="match status" value="1"/>
</dbReference>
<evidence type="ECO:0000256" key="12">
    <source>
        <dbReference type="SAM" id="MobiDB-lite"/>
    </source>
</evidence>
<evidence type="ECO:0000256" key="2">
    <source>
        <dbReference type="ARBA" id="ARBA00022723"/>
    </source>
</evidence>
<dbReference type="GO" id="GO:0046872">
    <property type="term" value="F:metal ion binding"/>
    <property type="evidence" value="ECO:0007669"/>
    <property type="project" value="UniProtKB-KW"/>
</dbReference>
<dbReference type="SMART" id="SM00389">
    <property type="entry name" value="HOX"/>
    <property type="match status" value="1"/>
</dbReference>
<dbReference type="GO" id="GO:0000981">
    <property type="term" value="F:DNA-binding transcription factor activity, RNA polymerase II-specific"/>
    <property type="evidence" value="ECO:0007669"/>
    <property type="project" value="TreeGrafter"/>
</dbReference>
<keyword evidence="16" id="KW-1185">Reference proteome</keyword>
<evidence type="ECO:0000256" key="9">
    <source>
        <dbReference type="PROSITE-ProRule" id="PRU00108"/>
    </source>
</evidence>
<dbReference type="InterPro" id="IPR009057">
    <property type="entry name" value="Homeodomain-like_sf"/>
</dbReference>
<dbReference type="CDD" id="cd00086">
    <property type="entry name" value="homeodomain"/>
    <property type="match status" value="1"/>
</dbReference>
<evidence type="ECO:0000256" key="1">
    <source>
        <dbReference type="ARBA" id="ARBA00004123"/>
    </source>
</evidence>
<dbReference type="FunFam" id="2.10.110.10:FF:000136">
    <property type="entry name" value="LIM domain family"/>
    <property type="match status" value="1"/>
</dbReference>
<evidence type="ECO:0000259" key="13">
    <source>
        <dbReference type="PROSITE" id="PS50023"/>
    </source>
</evidence>
<dbReference type="Pfam" id="PF00412">
    <property type="entry name" value="LIM"/>
    <property type="match status" value="1"/>
</dbReference>
<accession>A0A8S3QK68</accession>
<dbReference type="InterPro" id="IPR013087">
    <property type="entry name" value="Znf_C2H2_type"/>
</dbReference>
<evidence type="ECO:0000256" key="7">
    <source>
        <dbReference type="ARBA" id="ARBA00023155"/>
    </source>
</evidence>
<name>A0A8S3QK68_MYTED</name>
<keyword evidence="7 9" id="KW-0371">Homeobox</keyword>
<comment type="caution">
    <text evidence="15">The sequence shown here is derived from an EMBL/GenBank/DDBJ whole genome shotgun (WGS) entry which is preliminary data.</text>
</comment>
<dbReference type="GO" id="GO:0005634">
    <property type="term" value="C:nucleus"/>
    <property type="evidence" value="ECO:0007669"/>
    <property type="project" value="UniProtKB-SubCell"/>
</dbReference>
<evidence type="ECO:0000256" key="4">
    <source>
        <dbReference type="ARBA" id="ARBA00022833"/>
    </source>
</evidence>
<sequence>MTSPGIRPVSGAPIATPYWTTTIPVTSEGETSTAEKSKEFGTPCSKCNVTITSDDWVRKAHDNCYHLNCFSCSVCNRQLSTGEQFALHDNSLHCKIHYLQVLQGNKLGDERLGKRKAKRQRTAFTEEQVHVFQSYFNVEQNPDPQDLDTIADQAGVTRRVAQVWFQNARSRSKRNMQMNTVSPVPKECSSSEHSFDSLDDLTYSD</sequence>
<dbReference type="GO" id="GO:0030182">
    <property type="term" value="P:neuron differentiation"/>
    <property type="evidence" value="ECO:0007669"/>
    <property type="project" value="TreeGrafter"/>
</dbReference>
<dbReference type="InterPro" id="IPR001356">
    <property type="entry name" value="HD"/>
</dbReference>
<dbReference type="Gene3D" id="1.10.10.60">
    <property type="entry name" value="Homeodomain-like"/>
    <property type="match status" value="1"/>
</dbReference>
<evidence type="ECO:0000256" key="11">
    <source>
        <dbReference type="RuleBase" id="RU000682"/>
    </source>
</evidence>
<dbReference type="PROSITE" id="PS00028">
    <property type="entry name" value="ZINC_FINGER_C2H2_1"/>
    <property type="match status" value="1"/>
</dbReference>
<keyword evidence="8 9" id="KW-0539">Nucleus</keyword>
<organism evidence="15 16">
    <name type="scientific">Mytilus edulis</name>
    <name type="common">Blue mussel</name>
    <dbReference type="NCBI Taxonomy" id="6550"/>
    <lineage>
        <taxon>Eukaryota</taxon>
        <taxon>Metazoa</taxon>
        <taxon>Spiralia</taxon>
        <taxon>Lophotrochozoa</taxon>
        <taxon>Mollusca</taxon>
        <taxon>Bivalvia</taxon>
        <taxon>Autobranchia</taxon>
        <taxon>Pteriomorphia</taxon>
        <taxon>Mytilida</taxon>
        <taxon>Mytiloidea</taxon>
        <taxon>Mytilidae</taxon>
        <taxon>Mytilinae</taxon>
        <taxon>Mytilus</taxon>
    </lineage>
</organism>
<dbReference type="PANTHER" id="PTHR24208">
    <property type="entry name" value="LIM/HOMEOBOX PROTEIN LHX"/>
    <property type="match status" value="1"/>
</dbReference>
<protein>
    <submittedName>
        <fullName evidence="15">LHX6_8</fullName>
    </submittedName>
</protein>
<keyword evidence="5 10" id="KW-0440">LIM domain</keyword>